<gene>
    <name evidence="11" type="ORF">DEH80_05515</name>
</gene>
<feature type="region of interest" description="Disordered" evidence="8">
    <location>
        <begin position="974"/>
        <end position="1000"/>
    </location>
</feature>
<evidence type="ECO:0000259" key="10">
    <source>
        <dbReference type="Pfam" id="PF05420"/>
    </source>
</evidence>
<dbReference type="PANTHER" id="PTHR12558:SF13">
    <property type="entry name" value="CELL DIVISION CYCLE PROTEIN 27 HOMOLOG"/>
    <property type="match status" value="1"/>
</dbReference>
<keyword evidence="12" id="KW-1185">Reference proteome</keyword>
<dbReference type="Gene3D" id="1.25.40.10">
    <property type="entry name" value="Tetratricopeptide repeat domain"/>
    <property type="match status" value="5"/>
</dbReference>
<dbReference type="GO" id="GO:0006011">
    <property type="term" value="P:UDP-alpha-D-glucose metabolic process"/>
    <property type="evidence" value="ECO:0007669"/>
    <property type="project" value="InterPro"/>
</dbReference>
<evidence type="ECO:0000256" key="7">
    <source>
        <dbReference type="PROSITE-ProRule" id="PRU00339"/>
    </source>
</evidence>
<feature type="chain" id="PRO_5017007418" description="Cellulose synthase operon C C-terminal domain-containing protein" evidence="9">
    <location>
        <begin position="25"/>
        <end position="1429"/>
    </location>
</feature>
<protein>
    <recommendedName>
        <fullName evidence="10">Cellulose synthase operon C C-terminal domain-containing protein</fullName>
    </recommendedName>
</protein>
<keyword evidence="3 9" id="KW-0732">Signal</keyword>
<accession>A0A363UNB4</accession>
<name>A0A363UNB4_9GAMM</name>
<evidence type="ECO:0000256" key="5">
    <source>
        <dbReference type="ARBA" id="ARBA00022803"/>
    </source>
</evidence>
<reference evidence="11 12" key="1">
    <citation type="submission" date="2018-05" db="EMBL/GenBank/DDBJ databases">
        <title>Abyssibacter profundi OUC007T gen. nov., sp. nov, a marine bacterium isolated from seawater of the Mariana Trench.</title>
        <authorList>
            <person name="Zhou S."/>
        </authorList>
    </citation>
    <scope>NUCLEOTIDE SEQUENCE [LARGE SCALE GENOMIC DNA]</scope>
    <source>
        <strain evidence="11 12">OUC007</strain>
    </source>
</reference>
<evidence type="ECO:0000313" key="12">
    <source>
        <dbReference type="Proteomes" id="UP000251800"/>
    </source>
</evidence>
<dbReference type="PROSITE" id="PS51257">
    <property type="entry name" value="PROKAR_LIPOPROTEIN"/>
    <property type="match status" value="1"/>
</dbReference>
<feature type="repeat" description="TPR" evidence="7">
    <location>
        <begin position="717"/>
        <end position="750"/>
    </location>
</feature>
<dbReference type="GO" id="GO:0019867">
    <property type="term" value="C:outer membrane"/>
    <property type="evidence" value="ECO:0007669"/>
    <property type="project" value="InterPro"/>
</dbReference>
<dbReference type="PANTHER" id="PTHR12558">
    <property type="entry name" value="CELL DIVISION CYCLE 16,23,27"/>
    <property type="match status" value="1"/>
</dbReference>
<dbReference type="UniPathway" id="UPA00694"/>
<comment type="function">
    <text evidence="1">Required for maximal bacterial cellulose synthesis.</text>
</comment>
<dbReference type="EMBL" id="QEQK01000004">
    <property type="protein sequence ID" value="PWN56874.1"/>
    <property type="molecule type" value="Genomic_DNA"/>
</dbReference>
<proteinExistence type="predicted"/>
<evidence type="ECO:0000313" key="11">
    <source>
        <dbReference type="EMBL" id="PWN56874.1"/>
    </source>
</evidence>
<feature type="repeat" description="TPR" evidence="7">
    <location>
        <begin position="785"/>
        <end position="818"/>
    </location>
</feature>
<keyword evidence="4" id="KW-0677">Repeat</keyword>
<dbReference type="Proteomes" id="UP000251800">
    <property type="component" value="Unassembled WGS sequence"/>
</dbReference>
<dbReference type="SMART" id="SM00028">
    <property type="entry name" value="TPR"/>
    <property type="match status" value="13"/>
</dbReference>
<evidence type="ECO:0000256" key="1">
    <source>
        <dbReference type="ARBA" id="ARBA00003476"/>
    </source>
</evidence>
<evidence type="ECO:0000256" key="3">
    <source>
        <dbReference type="ARBA" id="ARBA00022729"/>
    </source>
</evidence>
<feature type="signal peptide" evidence="9">
    <location>
        <begin position="1"/>
        <end position="24"/>
    </location>
</feature>
<keyword evidence="6" id="KW-0135">Cellulose biosynthesis</keyword>
<comment type="caution">
    <text evidence="11">The sequence shown here is derived from an EMBL/GenBank/DDBJ whole genome shotgun (WGS) entry which is preliminary data.</text>
</comment>
<dbReference type="Pfam" id="PF14559">
    <property type="entry name" value="TPR_19"/>
    <property type="match status" value="5"/>
</dbReference>
<feature type="compositionally biased region" description="Polar residues" evidence="8">
    <location>
        <begin position="919"/>
        <end position="930"/>
    </location>
</feature>
<evidence type="ECO:0000256" key="2">
    <source>
        <dbReference type="ARBA" id="ARBA00005186"/>
    </source>
</evidence>
<evidence type="ECO:0000256" key="4">
    <source>
        <dbReference type="ARBA" id="ARBA00022737"/>
    </source>
</evidence>
<dbReference type="InterPro" id="IPR011990">
    <property type="entry name" value="TPR-like_helical_dom_sf"/>
</dbReference>
<dbReference type="InterPro" id="IPR003921">
    <property type="entry name" value="Cell_synth_C"/>
</dbReference>
<evidence type="ECO:0000256" key="9">
    <source>
        <dbReference type="SAM" id="SignalP"/>
    </source>
</evidence>
<comment type="pathway">
    <text evidence="2">Glycan metabolism; bacterial cellulose biosynthesis.</text>
</comment>
<dbReference type="GO" id="GO:0030244">
    <property type="term" value="P:cellulose biosynthetic process"/>
    <property type="evidence" value="ECO:0007669"/>
    <property type="project" value="UniProtKB-KW"/>
</dbReference>
<evidence type="ECO:0000256" key="6">
    <source>
        <dbReference type="ARBA" id="ARBA00022916"/>
    </source>
</evidence>
<sequence>MLVDFRGLLTAAVLAVACVAPLHAQTAAETRVAEQARYWENRGRFDLAREAWQKLLQSDPQNPAALSGLGAMEARAGRPGVAQQYLDQLMQAHPDDPGVRELRAAIAQSAIDQQQLDRARQLAQNGEYDQSVQAYRQAFGDVAPDGRLALEYYQTLAGATNGWGEARSGLAELAKTYPDQPIYKLALAQHLTYREETRRQGISDLAQLVDNAVVAEQARSAWRQALIWLSPKAGDERYYRAYLNRFGQDAELSRRLASLNRPAEETEEDLVAQAYRNLNAGDLNLAYTEFQEVLRAEPNNPDALGGIGIILLRQEQFASAVDYLERARAADTKRGQRWSEALDSARFWTVVRQAESARAAGESERAIQLYERATADRPNELSVRSSLGDLYAEVGYLDRADAAFRAILSVQPNNVNALRGLIGVLTQQGRMREALALAERVPQEQRGELGNLATLKAQYLRDQASEASSAKNFAEAERLLKEALILDPQSPWVRLDLARLYQRQGRTREANTLIDGLLDSNPRMAEALYVKALLVSENQRWYEGLQLLEQVPLQSRTDYMNNLQRRLWVRYQSERAAVFARLGRPEQAAQILRQIEPLVGESPELLGALATALAEIGEEGEALRYMRMALSRQAVPDPGTRLQYASLLLKLRQDAEFEVQIEDLQNEPNLTPQQRQDLANLQVAHRLRQADMIREEGDLALAYEYLHPLLQVNPNDPRLLMALARLYSDAEEYDRTLEIYDRVLRIDPSSIDAYKGAIAASISLQQYDRAEAMLAQALEREPGNARLYALAGRLARIQGQDGRALEYFRQALALDAENNRGDLGGTDSWRHAPTLYLIDPERAQLGQRGGADLALDTRLKDDRALVDGDAALRVQKTGGLGATNSGFEAVAVGMPAQGRPGEPRDSPAGLSANRFDATLTPQTDTRSPETFRSYPIRPQAPYEGEVIYESTPYTLDESLTAPAPVAQPYGTAPVTSVPSPVRSGPTYQSVPAPPATQRPPVIYEYPAREPLRPAPALQTRQRPRLVATDPRDDILREISEIRAQRSAYGAGGLSLRTRDGQPGLDELTDLELPVEFSFAPAAGRVRLRAVPVFLDAGNLDGRELAFFGALPLVEGVVAGDRNDLRFSQDDAGVAVGLVYDVANLRLDVGSTPIGFREEDLQGGLRWAPRTGDLVWQLDLSRRSVSDSLLSYAGAFDPALGVNWGGVMRTGGRLDLAYDGGPNGLYTNAAYYVLEGNNVLDNTQFEIGAGFYSRAIDRDDMRVTWGINATSFFYEHNIRYFTFGHGGYFSPQFYLSLGVPVEWLGRQDRWSYRISGALGIQSFREDDAAYFPTSDALQSALVEFQQNEPTLPVESRYEGQSVTGLGFNLSGEMEYMLAPQVSIGATIGFDNARDYEQFNGMGFLRYWFRPQAQVPLPPSRIAPDWVGDPS</sequence>
<dbReference type="PRINTS" id="PR01441">
    <property type="entry name" value="CELLSNTHASEC"/>
</dbReference>
<dbReference type="SUPFAM" id="SSF48452">
    <property type="entry name" value="TPR-like"/>
    <property type="match status" value="3"/>
</dbReference>
<feature type="repeat" description="TPR" evidence="7">
    <location>
        <begin position="381"/>
        <end position="414"/>
    </location>
</feature>
<feature type="domain" description="Cellulose synthase operon C C-terminal" evidence="10">
    <location>
        <begin position="1066"/>
        <end position="1408"/>
    </location>
</feature>
<dbReference type="OrthoDB" id="174989at2"/>
<keyword evidence="5 7" id="KW-0802">TPR repeat</keyword>
<dbReference type="InterPro" id="IPR008410">
    <property type="entry name" value="BCSC_C"/>
</dbReference>
<dbReference type="Pfam" id="PF05420">
    <property type="entry name" value="BCSC_C"/>
    <property type="match status" value="1"/>
</dbReference>
<dbReference type="InterPro" id="IPR019734">
    <property type="entry name" value="TPR_rpt"/>
</dbReference>
<organism evidence="11 12">
    <name type="scientific">Abyssibacter profundi</name>
    <dbReference type="NCBI Taxonomy" id="2182787"/>
    <lineage>
        <taxon>Bacteria</taxon>
        <taxon>Pseudomonadati</taxon>
        <taxon>Pseudomonadota</taxon>
        <taxon>Gammaproteobacteria</taxon>
        <taxon>Chromatiales</taxon>
        <taxon>Oceanococcaceae</taxon>
        <taxon>Abyssibacter</taxon>
    </lineage>
</organism>
<dbReference type="RefSeq" id="WP_109719473.1">
    <property type="nucleotide sequence ID" value="NZ_QEQK01000004.1"/>
</dbReference>
<feature type="region of interest" description="Disordered" evidence="8">
    <location>
        <begin position="896"/>
        <end position="938"/>
    </location>
</feature>
<dbReference type="PROSITE" id="PS50005">
    <property type="entry name" value="TPR"/>
    <property type="match status" value="3"/>
</dbReference>
<evidence type="ECO:0000256" key="8">
    <source>
        <dbReference type="SAM" id="MobiDB-lite"/>
    </source>
</evidence>